<dbReference type="Proteomes" id="UP001552479">
    <property type="component" value="Unassembled WGS sequence"/>
</dbReference>
<proteinExistence type="predicted"/>
<evidence type="ECO:0008006" key="3">
    <source>
        <dbReference type="Google" id="ProtNLM"/>
    </source>
</evidence>
<evidence type="ECO:0000313" key="2">
    <source>
        <dbReference type="Proteomes" id="UP001552479"/>
    </source>
</evidence>
<dbReference type="RefSeq" id="WP_366086381.1">
    <property type="nucleotide sequence ID" value="NZ_JBFASG010000001.1"/>
</dbReference>
<comment type="caution">
    <text evidence="1">The sequence shown here is derived from an EMBL/GenBank/DDBJ whole genome shotgun (WGS) entry which is preliminary data.</text>
</comment>
<dbReference type="Gene3D" id="2.60.120.620">
    <property type="entry name" value="q2cbj1_9rhob like domain"/>
    <property type="match status" value="1"/>
</dbReference>
<gene>
    <name evidence="1" type="ORF">AB0L03_01405</name>
</gene>
<organism evidence="1 2">
    <name type="scientific">Streptomyces roseoverticillatus</name>
    <dbReference type="NCBI Taxonomy" id="66429"/>
    <lineage>
        <taxon>Bacteria</taxon>
        <taxon>Bacillati</taxon>
        <taxon>Actinomycetota</taxon>
        <taxon>Actinomycetes</taxon>
        <taxon>Kitasatosporales</taxon>
        <taxon>Streptomycetaceae</taxon>
        <taxon>Streptomyces</taxon>
    </lineage>
</organism>
<name>A0ABV3IMM3_9ACTN</name>
<keyword evidence="2" id="KW-1185">Reference proteome</keyword>
<accession>A0ABV3IMM3</accession>
<reference evidence="1 2" key="1">
    <citation type="submission" date="2024-06" db="EMBL/GenBank/DDBJ databases">
        <title>The Natural Products Discovery Center: Release of the First 8490 Sequenced Strains for Exploring Actinobacteria Biosynthetic Diversity.</title>
        <authorList>
            <person name="Kalkreuter E."/>
            <person name="Kautsar S.A."/>
            <person name="Yang D."/>
            <person name="Bader C.D."/>
            <person name="Teijaro C.N."/>
            <person name="Fluegel L."/>
            <person name="Davis C.M."/>
            <person name="Simpson J.R."/>
            <person name="Lauterbach L."/>
            <person name="Steele A.D."/>
            <person name="Gui C."/>
            <person name="Meng S."/>
            <person name="Li G."/>
            <person name="Viehrig K."/>
            <person name="Ye F."/>
            <person name="Su P."/>
            <person name="Kiefer A.F."/>
            <person name="Nichols A."/>
            <person name="Cepeda A.J."/>
            <person name="Yan W."/>
            <person name="Fan B."/>
            <person name="Jiang Y."/>
            <person name="Adhikari A."/>
            <person name="Zheng C.-J."/>
            <person name="Schuster L."/>
            <person name="Cowan T.M."/>
            <person name="Smanski M.J."/>
            <person name="Chevrette M.G."/>
            <person name="De Carvalho L.P.S."/>
            <person name="Shen B."/>
        </authorList>
    </citation>
    <scope>NUCLEOTIDE SEQUENCE [LARGE SCALE GENOMIC DNA]</scope>
    <source>
        <strain evidence="1 2">NPDC053791</strain>
    </source>
</reference>
<evidence type="ECO:0000313" key="1">
    <source>
        <dbReference type="EMBL" id="MEV4921507.1"/>
    </source>
</evidence>
<protein>
    <recommendedName>
        <fullName evidence="3">Fe2OG dioxygenase domain-containing protein</fullName>
    </recommendedName>
</protein>
<sequence length="213" mass="22963">MIHMTETLAVQTVEGFLTAEETDGLTKILDEHLATTGWVPARPSEGMTPPREAQAILDGALQRSLPALRRAFPSATDTDPWLYHDLKPGDAIRPHVHGVGDPGAVPQRIARIAFNLEDAEEGGEFYLDTCSANALWSDAAAPPGSAYGPGTRFVHEITARRGPVRLADVPHTRWTCTPPPGTTVAYGTQLVHGVLPVVRGRVRKLITNLLARG</sequence>
<dbReference type="EMBL" id="JBFASG010000001">
    <property type="protein sequence ID" value="MEV4921507.1"/>
    <property type="molecule type" value="Genomic_DNA"/>
</dbReference>